<accession>A0A1Q8I1D5</accession>
<reference evidence="8 9" key="1">
    <citation type="submission" date="2016-12" db="EMBL/GenBank/DDBJ databases">
        <title>Genomic comparison of strains in the 'Actinomyces naeslundii' group.</title>
        <authorList>
            <person name="Mughal S.R."/>
            <person name="Do T."/>
            <person name="Gilbert S.C."/>
            <person name="Witherden E.A."/>
            <person name="Didelot X."/>
            <person name="Beighton D."/>
        </authorList>
    </citation>
    <scope>NUCLEOTIDE SEQUENCE [LARGE SCALE GENOMIC DNA]</scope>
    <source>
        <strain evidence="8 9">S64C</strain>
    </source>
</reference>
<evidence type="ECO:0000256" key="2">
    <source>
        <dbReference type="ARBA" id="ARBA00012224"/>
    </source>
</evidence>
<gene>
    <name evidence="8" type="ORF">BKH32_06155</name>
</gene>
<dbReference type="Pfam" id="PF00155">
    <property type="entry name" value="Aminotran_1_2"/>
    <property type="match status" value="1"/>
</dbReference>
<dbReference type="GO" id="GO:0030170">
    <property type="term" value="F:pyridoxal phosphate binding"/>
    <property type="evidence" value="ECO:0007669"/>
    <property type="project" value="InterPro"/>
</dbReference>
<dbReference type="Gene3D" id="3.90.1150.10">
    <property type="entry name" value="Aspartate Aminotransferase, domain 1"/>
    <property type="match status" value="1"/>
</dbReference>
<dbReference type="InterPro" id="IPR015424">
    <property type="entry name" value="PyrdxlP-dep_Trfase"/>
</dbReference>
<comment type="cofactor">
    <cofactor evidence="1">
        <name>pyridoxal 5'-phosphate</name>
        <dbReference type="ChEBI" id="CHEBI:597326"/>
    </cofactor>
</comment>
<dbReference type="Gene3D" id="3.40.640.10">
    <property type="entry name" value="Type I PLP-dependent aspartate aminotransferase-like (Major domain)"/>
    <property type="match status" value="1"/>
</dbReference>
<dbReference type="RefSeq" id="WP_075249115.1">
    <property type="nucleotide sequence ID" value="NZ_MSGO01000027.1"/>
</dbReference>
<dbReference type="InterPro" id="IPR015421">
    <property type="entry name" value="PyrdxlP-dep_Trfase_major"/>
</dbReference>
<protein>
    <recommendedName>
        <fullName evidence="2">cysteine-S-conjugate beta-lyase</fullName>
        <ecNumber evidence="2">4.4.1.13</ecNumber>
    </recommendedName>
</protein>
<dbReference type="EMBL" id="MSGO01000027">
    <property type="protein sequence ID" value="OLL14920.1"/>
    <property type="molecule type" value="Genomic_DNA"/>
</dbReference>
<organism evidence="8 9">
    <name type="scientific">Actinomyces oris</name>
    <dbReference type="NCBI Taxonomy" id="544580"/>
    <lineage>
        <taxon>Bacteria</taxon>
        <taxon>Bacillati</taxon>
        <taxon>Actinomycetota</taxon>
        <taxon>Actinomycetes</taxon>
        <taxon>Actinomycetales</taxon>
        <taxon>Actinomycetaceae</taxon>
        <taxon>Actinomyces</taxon>
    </lineage>
</organism>
<proteinExistence type="inferred from homology"/>
<feature type="domain" description="Aminotransferase class I/classII large" evidence="7">
    <location>
        <begin position="87"/>
        <end position="444"/>
    </location>
</feature>
<sequence length="468" mass="49829">MHAHLTPVSTTRDSADSTCPIRPNLQPPQTPTAVSSPAAAFTSADRSAFFSTAPAVDPASFDVVPDRRGTASLKWDSAVKRGRPEDVLPLWVADMDHTTAPAVTSALLWRTRHGIFGYSEPDDAYHTALTGWFSRRYGWQVEAAWNTVTPGVVPALALAVRALTAPGEAVLIEEPVYYPFREVVEDNGRTVAAVPLLRDADGVYRRDLAALEATIEATGARLLLLCNPHNPVGRVWSRGELAALDEVAARHGVVVVADEIHADLALPGLTTTPFASLSEAAAARTITCTSPSKSFNLAGLQVANILIADARLREAFRRELAATGYSQPNVLGLTACQAAYEGGDAWLDALREHIAAARAHVKARLERIAGIEAAPCEGTYLLWLDCSGFLEAAGLDASELDEVMLNEAGLWLDDGRIFGAGGEGFTRINVACPRTTLDAALDRLEAAVAAVTARAAEQAGRRRVALSA</sequence>
<dbReference type="InterPro" id="IPR027619">
    <property type="entry name" value="C-S_lyase_PatB-like"/>
</dbReference>
<feature type="region of interest" description="Disordered" evidence="6">
    <location>
        <begin position="1"/>
        <end position="38"/>
    </location>
</feature>
<evidence type="ECO:0000256" key="6">
    <source>
        <dbReference type="SAM" id="MobiDB-lite"/>
    </source>
</evidence>
<dbReference type="PANTHER" id="PTHR43525:SF1">
    <property type="entry name" value="PROTEIN MALY"/>
    <property type="match status" value="1"/>
</dbReference>
<dbReference type="CDD" id="cd00609">
    <property type="entry name" value="AAT_like"/>
    <property type="match status" value="1"/>
</dbReference>
<keyword evidence="4 8" id="KW-0456">Lyase</keyword>
<comment type="caution">
    <text evidence="8">The sequence shown here is derived from an EMBL/GenBank/DDBJ whole genome shotgun (WGS) entry which is preliminary data.</text>
</comment>
<dbReference type="PANTHER" id="PTHR43525">
    <property type="entry name" value="PROTEIN MALY"/>
    <property type="match status" value="1"/>
</dbReference>
<evidence type="ECO:0000259" key="7">
    <source>
        <dbReference type="Pfam" id="PF00155"/>
    </source>
</evidence>
<name>A0A1Q8I1D5_9ACTO</name>
<dbReference type="InterPro" id="IPR015422">
    <property type="entry name" value="PyrdxlP-dep_Trfase_small"/>
</dbReference>
<dbReference type="NCBIfam" id="TIGR04350">
    <property type="entry name" value="C_S_lyase_PatB"/>
    <property type="match status" value="1"/>
</dbReference>
<dbReference type="AlphaFoldDB" id="A0A1Q8I1D5"/>
<evidence type="ECO:0000256" key="4">
    <source>
        <dbReference type="ARBA" id="ARBA00023239"/>
    </source>
</evidence>
<comment type="similarity">
    <text evidence="5">Belongs to the class-II pyridoxal-phosphate-dependent aminotransferase family. MalY/PatB cystathionine beta-lyase subfamily.</text>
</comment>
<evidence type="ECO:0000256" key="5">
    <source>
        <dbReference type="ARBA" id="ARBA00037974"/>
    </source>
</evidence>
<dbReference type="SUPFAM" id="SSF53383">
    <property type="entry name" value="PLP-dependent transferases"/>
    <property type="match status" value="1"/>
</dbReference>
<dbReference type="InterPro" id="IPR004839">
    <property type="entry name" value="Aminotransferase_I/II_large"/>
</dbReference>
<evidence type="ECO:0000256" key="3">
    <source>
        <dbReference type="ARBA" id="ARBA00022898"/>
    </source>
</evidence>
<dbReference type="InterPro" id="IPR051798">
    <property type="entry name" value="Class-II_PLP-Dep_Aminotrans"/>
</dbReference>
<dbReference type="Proteomes" id="UP000185736">
    <property type="component" value="Unassembled WGS sequence"/>
</dbReference>
<dbReference type="GO" id="GO:0047804">
    <property type="term" value="F:cysteine-S-conjugate beta-lyase activity"/>
    <property type="evidence" value="ECO:0007669"/>
    <property type="project" value="UniProtKB-EC"/>
</dbReference>
<evidence type="ECO:0000313" key="8">
    <source>
        <dbReference type="EMBL" id="OLL14920.1"/>
    </source>
</evidence>
<keyword evidence="3" id="KW-0663">Pyridoxal phosphate</keyword>
<dbReference type="EC" id="4.4.1.13" evidence="2"/>
<evidence type="ECO:0000313" key="9">
    <source>
        <dbReference type="Proteomes" id="UP000185736"/>
    </source>
</evidence>
<evidence type="ECO:0000256" key="1">
    <source>
        <dbReference type="ARBA" id="ARBA00001933"/>
    </source>
</evidence>